<dbReference type="EMBL" id="CAXAMN010023073">
    <property type="protein sequence ID" value="CAK9075041.1"/>
    <property type="molecule type" value="Genomic_DNA"/>
</dbReference>
<comment type="caution">
    <text evidence="1">The sequence shown here is derived from an EMBL/GenBank/DDBJ whole genome shotgun (WGS) entry which is preliminary data.</text>
</comment>
<protein>
    <submittedName>
        <fullName evidence="1">Uncharacterized protein</fullName>
    </submittedName>
</protein>
<evidence type="ECO:0000313" key="3">
    <source>
        <dbReference type="Proteomes" id="UP001642484"/>
    </source>
</evidence>
<gene>
    <name evidence="1" type="ORF">CCMP2556_LOCUS36863</name>
    <name evidence="2" type="ORF">CCMP2556_LOCUS36947</name>
</gene>
<dbReference type="EMBL" id="CAXAMN010023051">
    <property type="protein sequence ID" value="CAK9074885.1"/>
    <property type="molecule type" value="Genomic_DNA"/>
</dbReference>
<evidence type="ECO:0000313" key="1">
    <source>
        <dbReference type="EMBL" id="CAK9074885.1"/>
    </source>
</evidence>
<organism evidence="1 3">
    <name type="scientific">Durusdinium trenchii</name>
    <dbReference type="NCBI Taxonomy" id="1381693"/>
    <lineage>
        <taxon>Eukaryota</taxon>
        <taxon>Sar</taxon>
        <taxon>Alveolata</taxon>
        <taxon>Dinophyceae</taxon>
        <taxon>Suessiales</taxon>
        <taxon>Symbiodiniaceae</taxon>
        <taxon>Durusdinium</taxon>
    </lineage>
</organism>
<accession>A0ABP0PJJ3</accession>
<reference evidence="1 3" key="1">
    <citation type="submission" date="2024-02" db="EMBL/GenBank/DDBJ databases">
        <authorList>
            <person name="Chen Y."/>
            <person name="Shah S."/>
            <person name="Dougan E. K."/>
            <person name="Thang M."/>
            <person name="Chan C."/>
        </authorList>
    </citation>
    <scope>NUCLEOTIDE SEQUENCE [LARGE SCALE GENOMIC DNA]</scope>
</reference>
<sequence>MQFQHLQRHHSPVPDVGGMQQCGQGFSFLQHPQQRCASPIPQQMQTPPNFYQDEAHFPLVDVVLECHSRDEKWGISLGSTDTDFVRVQGAVDRAGVASRPLECMPANLVFLRRPKRGG</sequence>
<evidence type="ECO:0000313" key="2">
    <source>
        <dbReference type="EMBL" id="CAK9075041.1"/>
    </source>
</evidence>
<name>A0ABP0PJJ3_9DINO</name>
<keyword evidence="3" id="KW-1185">Reference proteome</keyword>
<proteinExistence type="predicted"/>
<dbReference type="Proteomes" id="UP001642484">
    <property type="component" value="Unassembled WGS sequence"/>
</dbReference>